<dbReference type="PANTHER" id="PTHR11214">
    <property type="entry name" value="BETA-1,3-N-ACETYLGLUCOSAMINYLTRANSFERASE"/>
    <property type="match status" value="1"/>
</dbReference>
<evidence type="ECO:0000256" key="6">
    <source>
        <dbReference type="ARBA" id="ARBA00022968"/>
    </source>
</evidence>
<feature type="region of interest" description="Disordered" evidence="11">
    <location>
        <begin position="35"/>
        <end position="71"/>
    </location>
</feature>
<dbReference type="Proteomes" id="UP001642483">
    <property type="component" value="Unassembled WGS sequence"/>
</dbReference>
<dbReference type="Pfam" id="PF01762">
    <property type="entry name" value="Galactosyl_T"/>
    <property type="match status" value="1"/>
</dbReference>
<comment type="subcellular location">
    <subcellularLocation>
        <location evidence="1 10">Golgi apparatus membrane</location>
        <topology evidence="1 10">Single-pass type II membrane protein</topology>
    </subcellularLocation>
</comment>
<feature type="compositionally biased region" description="Basic and acidic residues" evidence="11">
    <location>
        <begin position="49"/>
        <end position="60"/>
    </location>
</feature>
<feature type="transmembrane region" description="Helical" evidence="10">
    <location>
        <begin position="9"/>
        <end position="26"/>
    </location>
</feature>
<keyword evidence="7 10" id="KW-1133">Transmembrane helix</keyword>
<comment type="similarity">
    <text evidence="2 10">Belongs to the glycosyltransferase 31 family.</text>
</comment>
<dbReference type="EMBL" id="CAWYQH010000114">
    <property type="protein sequence ID" value="CAK8690225.1"/>
    <property type="molecule type" value="Genomic_DNA"/>
</dbReference>
<evidence type="ECO:0000256" key="10">
    <source>
        <dbReference type="RuleBase" id="RU363063"/>
    </source>
</evidence>
<evidence type="ECO:0000256" key="1">
    <source>
        <dbReference type="ARBA" id="ARBA00004323"/>
    </source>
</evidence>
<comment type="caution">
    <text evidence="12">The sequence shown here is derived from an EMBL/GenBank/DDBJ whole genome shotgun (WGS) entry which is preliminary data.</text>
</comment>
<dbReference type="PANTHER" id="PTHR11214:SF283">
    <property type="entry name" value="N-ACETYLLACTOSAMINIDE BETA-1,3-N-ACETYLGLUCOSAMINYLTRANSFERASE 4-LIKE"/>
    <property type="match status" value="1"/>
</dbReference>
<evidence type="ECO:0000256" key="3">
    <source>
        <dbReference type="ARBA" id="ARBA00022676"/>
    </source>
</evidence>
<dbReference type="InterPro" id="IPR002659">
    <property type="entry name" value="Glyco_trans_31"/>
</dbReference>
<dbReference type="EC" id="2.4.1.-" evidence="10"/>
<evidence type="ECO:0000256" key="8">
    <source>
        <dbReference type="ARBA" id="ARBA00023034"/>
    </source>
</evidence>
<evidence type="ECO:0000256" key="5">
    <source>
        <dbReference type="ARBA" id="ARBA00022692"/>
    </source>
</evidence>
<feature type="compositionally biased region" description="Polar residues" evidence="11">
    <location>
        <begin position="38"/>
        <end position="47"/>
    </location>
</feature>
<name>A0ABP0GJ30_CLALP</name>
<gene>
    <name evidence="12" type="ORF">CVLEPA_LOCUS22859</name>
</gene>
<keyword evidence="3 10" id="KW-0328">Glycosyltransferase</keyword>
<sequence>MITLKKAKILYFVACCFVLCFSMFQLCDKTEQQRESNVKVSSGSKRPSQSKDLKPADRPNSDVNQPSKNEPVLGLNASLGGLYETEFPVTDLLGGIKSPTLDAPMFARNLRTRWEKPEYILRPWGMEKSIRIKDFKNDGCFRPPEPRGQWNMIIMVKSWAINLGIRNSIRKTWGSVAAIDRIGIEVVFLIARSSTEQKQIESENEANGDVLQVNVKEDVDHFTIRTLAGMHWAADHLPGNFLFSSTDDNMMLDIDHLTNVLTSFVRGAAGLQADATGCKPRHIFPILCGFSFRKHDKPNRTPGNAWSISVEEYPPTFLPPYCQGGLYTTSVSTVRLLVDVGTKTKIMSGLDAAWITGILRQKVGLEGEMLKDLVPEEDRTFLVRYIGKDIAQALEDRWESSQLHRLRKRKIYSRFF</sequence>
<protein>
    <recommendedName>
        <fullName evidence="10">Hexosyltransferase</fullName>
        <ecNumber evidence="10">2.4.1.-</ecNumber>
    </recommendedName>
</protein>
<evidence type="ECO:0000256" key="2">
    <source>
        <dbReference type="ARBA" id="ARBA00008661"/>
    </source>
</evidence>
<organism evidence="12 13">
    <name type="scientific">Clavelina lepadiformis</name>
    <name type="common">Light-bulb sea squirt</name>
    <name type="synonym">Ascidia lepadiformis</name>
    <dbReference type="NCBI Taxonomy" id="159417"/>
    <lineage>
        <taxon>Eukaryota</taxon>
        <taxon>Metazoa</taxon>
        <taxon>Chordata</taxon>
        <taxon>Tunicata</taxon>
        <taxon>Ascidiacea</taxon>
        <taxon>Aplousobranchia</taxon>
        <taxon>Clavelinidae</taxon>
        <taxon>Clavelina</taxon>
    </lineage>
</organism>
<keyword evidence="9 10" id="KW-0472">Membrane</keyword>
<keyword evidence="6 10" id="KW-0735">Signal-anchor</keyword>
<keyword evidence="8 10" id="KW-0333">Golgi apparatus</keyword>
<accession>A0ABP0GJ30</accession>
<evidence type="ECO:0000256" key="7">
    <source>
        <dbReference type="ARBA" id="ARBA00022989"/>
    </source>
</evidence>
<keyword evidence="5 10" id="KW-0812">Transmembrane</keyword>
<evidence type="ECO:0000313" key="13">
    <source>
        <dbReference type="Proteomes" id="UP001642483"/>
    </source>
</evidence>
<keyword evidence="4" id="KW-0808">Transferase</keyword>
<keyword evidence="13" id="KW-1185">Reference proteome</keyword>
<evidence type="ECO:0000256" key="9">
    <source>
        <dbReference type="ARBA" id="ARBA00023136"/>
    </source>
</evidence>
<evidence type="ECO:0000256" key="4">
    <source>
        <dbReference type="ARBA" id="ARBA00022679"/>
    </source>
</evidence>
<proteinExistence type="inferred from homology"/>
<evidence type="ECO:0000256" key="11">
    <source>
        <dbReference type="SAM" id="MobiDB-lite"/>
    </source>
</evidence>
<reference evidence="12 13" key="1">
    <citation type="submission" date="2024-02" db="EMBL/GenBank/DDBJ databases">
        <authorList>
            <person name="Daric V."/>
            <person name="Darras S."/>
        </authorList>
    </citation>
    <scope>NUCLEOTIDE SEQUENCE [LARGE SCALE GENOMIC DNA]</scope>
</reference>
<evidence type="ECO:0000313" key="12">
    <source>
        <dbReference type="EMBL" id="CAK8690225.1"/>
    </source>
</evidence>